<dbReference type="PANTHER" id="PTHR33164">
    <property type="entry name" value="TRANSCRIPTIONAL REGULATOR, MARR FAMILY"/>
    <property type="match status" value="1"/>
</dbReference>
<comment type="caution">
    <text evidence="2">The sequence shown here is derived from an EMBL/GenBank/DDBJ whole genome shotgun (WGS) entry which is preliminary data.</text>
</comment>
<evidence type="ECO:0000313" key="2">
    <source>
        <dbReference type="EMBL" id="THG34429.1"/>
    </source>
</evidence>
<dbReference type="PROSITE" id="PS50995">
    <property type="entry name" value="HTH_MARR_2"/>
    <property type="match status" value="1"/>
</dbReference>
<accession>A0A4S4FUB8</accession>
<reference evidence="2 3" key="1">
    <citation type="submission" date="2019-04" db="EMBL/GenBank/DDBJ databases">
        <authorList>
            <person name="Jiang L."/>
        </authorList>
    </citation>
    <scope>NUCLEOTIDE SEQUENCE [LARGE SCALE GENOMIC DNA]</scope>
    <source>
        <strain evidence="2 3">YIM 131861</strain>
    </source>
</reference>
<sequence>MNSVWNGTSADRRRAVLAVKDSLRHLNGELTSLNRRVSGKAGLKDIDLECLDLLVRDGPTGPSALARSLGLHPATMTGVLDRLDHGGWIERDRDPADRRASVIRAAKNRAGEVYGLFSGMNSSLDDICSRYSDDELAVLSDFIARTAEAGRRAANALA</sequence>
<keyword evidence="3" id="KW-1185">Reference proteome</keyword>
<dbReference type="InterPro" id="IPR000835">
    <property type="entry name" value="HTH_MarR-typ"/>
</dbReference>
<feature type="domain" description="HTH marR-type" evidence="1">
    <location>
        <begin position="9"/>
        <end position="148"/>
    </location>
</feature>
<dbReference type="GO" id="GO:0006950">
    <property type="term" value="P:response to stress"/>
    <property type="evidence" value="ECO:0007669"/>
    <property type="project" value="TreeGrafter"/>
</dbReference>
<dbReference type="RefSeq" id="WP_136424227.1">
    <property type="nucleotide sequence ID" value="NZ_SSSN01000005.1"/>
</dbReference>
<proteinExistence type="predicted"/>
<dbReference type="InterPro" id="IPR039422">
    <property type="entry name" value="MarR/SlyA-like"/>
</dbReference>
<dbReference type="AlphaFoldDB" id="A0A4S4FUB8"/>
<dbReference type="Proteomes" id="UP000307380">
    <property type="component" value="Unassembled WGS sequence"/>
</dbReference>
<organism evidence="2 3">
    <name type="scientific">Orlajensenia flava</name>
    <dbReference type="NCBI Taxonomy" id="2565934"/>
    <lineage>
        <taxon>Bacteria</taxon>
        <taxon>Bacillati</taxon>
        <taxon>Actinomycetota</taxon>
        <taxon>Actinomycetes</taxon>
        <taxon>Micrococcales</taxon>
        <taxon>Microbacteriaceae</taxon>
        <taxon>Orlajensenia</taxon>
    </lineage>
</organism>
<dbReference type="OrthoDB" id="162531at2"/>
<dbReference type="PANTHER" id="PTHR33164:SF106">
    <property type="entry name" value="TRANSCRIPTIONAL REGULATORY PROTEIN"/>
    <property type="match status" value="1"/>
</dbReference>
<dbReference type="SUPFAM" id="SSF46785">
    <property type="entry name" value="Winged helix' DNA-binding domain"/>
    <property type="match status" value="1"/>
</dbReference>
<dbReference type="EMBL" id="SSSN01000005">
    <property type="protein sequence ID" value="THG34429.1"/>
    <property type="molecule type" value="Genomic_DNA"/>
</dbReference>
<evidence type="ECO:0000259" key="1">
    <source>
        <dbReference type="PROSITE" id="PS50995"/>
    </source>
</evidence>
<name>A0A4S4FUB8_9MICO</name>
<dbReference type="SMART" id="SM00347">
    <property type="entry name" value="HTH_MARR"/>
    <property type="match status" value="1"/>
</dbReference>
<evidence type="ECO:0000313" key="3">
    <source>
        <dbReference type="Proteomes" id="UP000307380"/>
    </source>
</evidence>
<dbReference type="InterPro" id="IPR036388">
    <property type="entry name" value="WH-like_DNA-bd_sf"/>
</dbReference>
<gene>
    <name evidence="2" type="ORF">E6C70_09185</name>
</gene>
<dbReference type="InterPro" id="IPR036390">
    <property type="entry name" value="WH_DNA-bd_sf"/>
</dbReference>
<dbReference type="PRINTS" id="PR00598">
    <property type="entry name" value="HTHMARR"/>
</dbReference>
<protein>
    <submittedName>
        <fullName evidence="2">MarR family transcriptional regulator</fullName>
    </submittedName>
</protein>
<dbReference type="Pfam" id="PF01047">
    <property type="entry name" value="MarR"/>
    <property type="match status" value="1"/>
</dbReference>
<dbReference type="Gene3D" id="1.10.10.10">
    <property type="entry name" value="Winged helix-like DNA-binding domain superfamily/Winged helix DNA-binding domain"/>
    <property type="match status" value="1"/>
</dbReference>
<dbReference type="GO" id="GO:0003700">
    <property type="term" value="F:DNA-binding transcription factor activity"/>
    <property type="evidence" value="ECO:0007669"/>
    <property type="project" value="InterPro"/>
</dbReference>